<dbReference type="InParanoid" id="A0A1X7SMM4"/>
<dbReference type="KEGG" id="aqu:100641575"/>
<evidence type="ECO:0000256" key="5">
    <source>
        <dbReference type="ARBA" id="ARBA00037614"/>
    </source>
</evidence>
<reference evidence="7" key="2">
    <citation type="submission" date="2017-05" db="UniProtKB">
        <authorList>
            <consortium name="EnsemblMetazoa"/>
        </authorList>
    </citation>
    <scope>IDENTIFICATION</scope>
</reference>
<dbReference type="Proteomes" id="UP000007879">
    <property type="component" value="Unassembled WGS sequence"/>
</dbReference>
<dbReference type="OMA" id="VESCKQH"/>
<evidence type="ECO:0000256" key="3">
    <source>
        <dbReference type="ARBA" id="ARBA00022737"/>
    </source>
</evidence>
<evidence type="ECO:0000313" key="7">
    <source>
        <dbReference type="EnsemblMetazoa" id="Aqu2.1.03338_001"/>
    </source>
</evidence>
<dbReference type="InterPro" id="IPR011990">
    <property type="entry name" value="TPR-like_helical_dom_sf"/>
</dbReference>
<keyword evidence="4" id="KW-0802">TPR repeat</keyword>
<dbReference type="Gene3D" id="1.25.40.10">
    <property type="entry name" value="Tetratricopeptide repeat domain"/>
    <property type="match status" value="1"/>
</dbReference>
<evidence type="ECO:0000256" key="4">
    <source>
        <dbReference type="ARBA" id="ARBA00022803"/>
    </source>
</evidence>
<dbReference type="AlphaFoldDB" id="A0A1X7SMM4"/>
<reference evidence="8" key="1">
    <citation type="journal article" date="2010" name="Nature">
        <title>The Amphimedon queenslandica genome and the evolution of animal complexity.</title>
        <authorList>
            <person name="Srivastava M."/>
            <person name="Simakov O."/>
            <person name="Chapman J."/>
            <person name="Fahey B."/>
            <person name="Gauthier M.E."/>
            <person name="Mitros T."/>
            <person name="Richards G.S."/>
            <person name="Conaco C."/>
            <person name="Dacre M."/>
            <person name="Hellsten U."/>
            <person name="Larroux C."/>
            <person name="Putnam N.H."/>
            <person name="Stanke M."/>
            <person name="Adamska M."/>
            <person name="Darling A."/>
            <person name="Degnan S.M."/>
            <person name="Oakley T.H."/>
            <person name="Plachetzki D.C."/>
            <person name="Zhai Y."/>
            <person name="Adamski M."/>
            <person name="Calcino A."/>
            <person name="Cummins S.F."/>
            <person name="Goodstein D.M."/>
            <person name="Harris C."/>
            <person name="Jackson D.J."/>
            <person name="Leys S.P."/>
            <person name="Shu S."/>
            <person name="Woodcroft B.J."/>
            <person name="Vervoort M."/>
            <person name="Kosik K.S."/>
            <person name="Manning G."/>
            <person name="Degnan B.M."/>
            <person name="Rokhsar D.S."/>
        </authorList>
    </citation>
    <scope>NUCLEOTIDE SEQUENCE [LARGE SCALE GENOMIC DNA]</scope>
</reference>
<organism evidence="7">
    <name type="scientific">Amphimedon queenslandica</name>
    <name type="common">Sponge</name>
    <dbReference type="NCBI Taxonomy" id="400682"/>
    <lineage>
        <taxon>Eukaryota</taxon>
        <taxon>Metazoa</taxon>
        <taxon>Porifera</taxon>
        <taxon>Demospongiae</taxon>
        <taxon>Heteroscleromorpha</taxon>
        <taxon>Haplosclerida</taxon>
        <taxon>Niphatidae</taxon>
        <taxon>Amphimedon</taxon>
    </lineage>
</organism>
<dbReference type="PANTHER" id="PTHR44554:SF1">
    <property type="entry name" value="LRP2-BINDING PROTEIN"/>
    <property type="match status" value="1"/>
</dbReference>
<dbReference type="OrthoDB" id="2384430at2759"/>
<gene>
    <name evidence="7" type="primary">100641575</name>
</gene>
<keyword evidence="8" id="KW-1185">Reference proteome</keyword>
<dbReference type="Pfam" id="PF08238">
    <property type="entry name" value="Sel1"/>
    <property type="match status" value="6"/>
</dbReference>
<dbReference type="SMART" id="SM00671">
    <property type="entry name" value="SEL1"/>
    <property type="match status" value="6"/>
</dbReference>
<dbReference type="STRING" id="400682.A0A1X7SMM4"/>
<evidence type="ECO:0000256" key="1">
    <source>
        <dbReference type="ARBA" id="ARBA00004496"/>
    </source>
</evidence>
<evidence type="ECO:0000256" key="6">
    <source>
        <dbReference type="ARBA" id="ARBA00039954"/>
    </source>
</evidence>
<accession>A0A1X7SMM4</accession>
<comment type="subcellular location">
    <subcellularLocation>
        <location evidence="1">Cytoplasm</location>
    </subcellularLocation>
</comment>
<dbReference type="GO" id="GO:0005737">
    <property type="term" value="C:cytoplasm"/>
    <property type="evidence" value="ECO:0007669"/>
    <property type="project" value="UniProtKB-SubCell"/>
</dbReference>
<sequence>MSVTTSNTLLAESLEKPVLIADPDQDKKDLLLEELVEQGERGNAMAQFSLAKIFLSQGQTGKAMSYLTSAARQEDAQALYELAVIRYQGLQGTEASSEEGFKLMLKVAQCKGAKNTDLVSAAQFNIGRAYFQGFGVKQDPEEALKWWKMCSNSDTESGIRAMNTLALFYSTPDYADKEKAFSWHVKAAENGHKDSMGTLGLLYMRGEGCLEDRELSLKWLKKSSDNGSIYGSGLLANYYYSTKMYSKAVEVAQSVCDDVAASRATKSQSVTSLISEGLATAHFIYAQCLFLGQGVTKDVDKAAIEYTKATQTNKVVTAQLHSKMMYGRL</sequence>
<dbReference type="EnsemblMetazoa" id="Aqu2.1.03338_001">
    <property type="protein sequence ID" value="Aqu2.1.03338_001"/>
    <property type="gene ID" value="Aqu2.1.03338"/>
</dbReference>
<dbReference type="PANTHER" id="PTHR44554">
    <property type="entry name" value="LRP2-BINDING PROTEIN"/>
    <property type="match status" value="1"/>
</dbReference>
<dbReference type="EnsemblMetazoa" id="XM_011410865.2">
    <property type="protein sequence ID" value="XP_011409167.1"/>
    <property type="gene ID" value="LOC100641575"/>
</dbReference>
<name>A0A1X7SMM4_AMPQE</name>
<dbReference type="SUPFAM" id="SSF81901">
    <property type="entry name" value="HCP-like"/>
    <property type="match status" value="2"/>
</dbReference>
<proteinExistence type="predicted"/>
<keyword evidence="3" id="KW-0677">Repeat</keyword>
<evidence type="ECO:0000313" key="8">
    <source>
        <dbReference type="Proteomes" id="UP000007879"/>
    </source>
</evidence>
<dbReference type="eggNOG" id="KOG1550">
    <property type="taxonomic scope" value="Eukaryota"/>
</dbReference>
<comment type="function">
    <text evidence="5">May act as an adapter that regulates LRP2 function.</text>
</comment>
<dbReference type="InterPro" id="IPR006597">
    <property type="entry name" value="Sel1-like"/>
</dbReference>
<protein>
    <recommendedName>
        <fullName evidence="6">LRP2-binding protein</fullName>
    </recommendedName>
</protein>
<evidence type="ECO:0000256" key="2">
    <source>
        <dbReference type="ARBA" id="ARBA00022490"/>
    </source>
</evidence>
<dbReference type="InterPro" id="IPR052323">
    <property type="entry name" value="LRP2-binding"/>
</dbReference>
<keyword evidence="2" id="KW-0963">Cytoplasm</keyword>